<organism evidence="8 9">
    <name type="scientific">Kouleothrix aurantiaca</name>
    <dbReference type="NCBI Taxonomy" id="186479"/>
    <lineage>
        <taxon>Bacteria</taxon>
        <taxon>Bacillati</taxon>
        <taxon>Chloroflexota</taxon>
        <taxon>Chloroflexia</taxon>
        <taxon>Chloroflexales</taxon>
        <taxon>Roseiflexineae</taxon>
        <taxon>Roseiflexaceae</taxon>
        <taxon>Kouleothrix</taxon>
    </lineage>
</organism>
<dbReference type="InterPro" id="IPR027417">
    <property type="entry name" value="P-loop_NTPase"/>
</dbReference>
<evidence type="ECO:0000256" key="5">
    <source>
        <dbReference type="ARBA" id="ARBA00023125"/>
    </source>
</evidence>
<dbReference type="InterPro" id="IPR013986">
    <property type="entry name" value="DExx_box_DNA_helicase_dom_sf"/>
</dbReference>
<sequence length="466" mass="52951">MLKTDLDLSDEAQAMSNEFGLHLVSGVAGSGKSLLVLYRARLLRQFFPQKRILVLTHNRPLIHDLEARYQRLAGSDAMVEWRTFLSWCMAHWASGEPKLHPIGERSRSQLLSQTWHQHLADTVISERMLQEEIDWLKDRLLNTRQAYLAADRTGRGFGLNETMRGRMYDAILTYHRLLKEQKLADWGDVPRRMWLALQEGRANPVPYDFILVDEAQFFAPIWFEIIKLILKPNGHLFMVADPTQGFLKRGQSWLASGLNVRGRSSRLEKCYRTTREILDFASQMYQLRLPGDDEALVAPHVQHMPGGIPPQIIGLDSEQDEIAQVINEIRALHQHGTPLEHILIVHAEWQGADRMLGRLQKEFGMAAVANPKGVAPGKHIRVCTMNAATGLESPIVFVMGLHRMWEAEQSVRISEEERAELVRDNTRKFYMAFTRAGQRLAITYVGNLPVVFQGLASPSAPSAQSV</sequence>
<keyword evidence="5" id="KW-0238">DNA-binding</keyword>
<proteinExistence type="predicted"/>
<dbReference type="Gene3D" id="1.10.10.160">
    <property type="match status" value="1"/>
</dbReference>
<dbReference type="PROSITE" id="PS51198">
    <property type="entry name" value="UVRD_HELICASE_ATP_BIND"/>
    <property type="match status" value="1"/>
</dbReference>
<accession>A0A0P9DF21</accession>
<dbReference type="InterPro" id="IPR014016">
    <property type="entry name" value="UvrD-like_ATP-bd"/>
</dbReference>
<dbReference type="GO" id="GO:0003677">
    <property type="term" value="F:DNA binding"/>
    <property type="evidence" value="ECO:0007669"/>
    <property type="project" value="UniProtKB-KW"/>
</dbReference>
<evidence type="ECO:0000256" key="3">
    <source>
        <dbReference type="ARBA" id="ARBA00022806"/>
    </source>
</evidence>
<dbReference type="EMBL" id="LJCR01000088">
    <property type="protein sequence ID" value="KPV54244.1"/>
    <property type="molecule type" value="Genomic_DNA"/>
</dbReference>
<evidence type="ECO:0000256" key="1">
    <source>
        <dbReference type="ARBA" id="ARBA00022741"/>
    </source>
</evidence>
<keyword evidence="2 6" id="KW-0378">Hydrolase</keyword>
<dbReference type="AlphaFoldDB" id="A0A0P9DF21"/>
<evidence type="ECO:0000313" key="9">
    <source>
        <dbReference type="Proteomes" id="UP000050509"/>
    </source>
</evidence>
<dbReference type="GO" id="GO:0000725">
    <property type="term" value="P:recombinational repair"/>
    <property type="evidence" value="ECO:0007669"/>
    <property type="project" value="TreeGrafter"/>
</dbReference>
<name>A0A0P9DF21_9CHLR</name>
<evidence type="ECO:0000256" key="2">
    <source>
        <dbReference type="ARBA" id="ARBA00022801"/>
    </source>
</evidence>
<keyword evidence="9" id="KW-1185">Reference proteome</keyword>
<keyword evidence="3 6" id="KW-0347">Helicase</keyword>
<dbReference type="Gene3D" id="3.40.50.300">
    <property type="entry name" value="P-loop containing nucleotide triphosphate hydrolases"/>
    <property type="match status" value="2"/>
</dbReference>
<dbReference type="InterPro" id="IPR000212">
    <property type="entry name" value="DNA_helicase_UvrD/REP"/>
</dbReference>
<reference evidence="8 9" key="1">
    <citation type="submission" date="2015-09" db="EMBL/GenBank/DDBJ databases">
        <title>Draft genome sequence of Kouleothrix aurantiaca JCM 19913.</title>
        <authorList>
            <person name="Hemp J."/>
        </authorList>
    </citation>
    <scope>NUCLEOTIDE SEQUENCE [LARGE SCALE GENOMIC DNA]</scope>
    <source>
        <strain evidence="8 9">COM-B</strain>
    </source>
</reference>
<dbReference type="SUPFAM" id="SSF52540">
    <property type="entry name" value="P-loop containing nucleoside triphosphate hydrolases"/>
    <property type="match status" value="1"/>
</dbReference>
<evidence type="ECO:0000259" key="7">
    <source>
        <dbReference type="PROSITE" id="PS51198"/>
    </source>
</evidence>
<keyword evidence="1 6" id="KW-0547">Nucleotide-binding</keyword>
<dbReference type="PANTHER" id="PTHR11070:SF2">
    <property type="entry name" value="ATP-DEPENDENT DNA HELICASE SRS2"/>
    <property type="match status" value="1"/>
</dbReference>
<dbReference type="GO" id="GO:0005524">
    <property type="term" value="F:ATP binding"/>
    <property type="evidence" value="ECO:0007669"/>
    <property type="project" value="UniProtKB-UniRule"/>
</dbReference>
<feature type="domain" description="UvrD-like helicase ATP-binding" evidence="7">
    <location>
        <begin position="5"/>
        <end position="274"/>
    </location>
</feature>
<dbReference type="Proteomes" id="UP000050509">
    <property type="component" value="Unassembled WGS sequence"/>
</dbReference>
<protein>
    <recommendedName>
        <fullName evidence="7">UvrD-like helicase ATP-binding domain-containing protein</fullName>
    </recommendedName>
</protein>
<dbReference type="GO" id="GO:0043138">
    <property type="term" value="F:3'-5' DNA helicase activity"/>
    <property type="evidence" value="ECO:0007669"/>
    <property type="project" value="TreeGrafter"/>
</dbReference>
<evidence type="ECO:0000256" key="4">
    <source>
        <dbReference type="ARBA" id="ARBA00022840"/>
    </source>
</evidence>
<feature type="binding site" evidence="6">
    <location>
        <begin position="26"/>
        <end position="33"/>
    </location>
    <ligand>
        <name>ATP</name>
        <dbReference type="ChEBI" id="CHEBI:30616"/>
    </ligand>
</feature>
<evidence type="ECO:0000313" key="8">
    <source>
        <dbReference type="EMBL" id="KPV54244.1"/>
    </source>
</evidence>
<evidence type="ECO:0000256" key="6">
    <source>
        <dbReference type="PROSITE-ProRule" id="PRU00560"/>
    </source>
</evidence>
<comment type="caution">
    <text evidence="8">The sequence shown here is derived from an EMBL/GenBank/DDBJ whole genome shotgun (WGS) entry which is preliminary data.</text>
</comment>
<gene>
    <name evidence="8" type="ORF">SE17_04950</name>
</gene>
<dbReference type="GO" id="GO:0016787">
    <property type="term" value="F:hydrolase activity"/>
    <property type="evidence" value="ECO:0007669"/>
    <property type="project" value="UniProtKB-UniRule"/>
</dbReference>
<dbReference type="Pfam" id="PF00580">
    <property type="entry name" value="UvrD-helicase"/>
    <property type="match status" value="1"/>
</dbReference>
<keyword evidence="4 6" id="KW-0067">ATP-binding</keyword>
<dbReference type="PANTHER" id="PTHR11070">
    <property type="entry name" value="UVRD / RECB / PCRA DNA HELICASE FAMILY MEMBER"/>
    <property type="match status" value="1"/>
</dbReference>